<accession>A0AAN9P2Z7</accession>
<name>A0AAN9P2Z7_CLITE</name>
<dbReference type="PANTHER" id="PTHR35286">
    <property type="entry name" value="EXPRESSED PROTEIN"/>
    <property type="match status" value="1"/>
</dbReference>
<protein>
    <submittedName>
        <fullName evidence="1">Uncharacterized protein</fullName>
    </submittedName>
</protein>
<comment type="caution">
    <text evidence="1">The sequence shown here is derived from an EMBL/GenBank/DDBJ whole genome shotgun (WGS) entry which is preliminary data.</text>
</comment>
<reference evidence="1 2" key="1">
    <citation type="submission" date="2024-01" db="EMBL/GenBank/DDBJ databases">
        <title>The genomes of 5 underutilized Papilionoideae crops provide insights into root nodulation and disease resistance.</title>
        <authorList>
            <person name="Yuan L."/>
        </authorList>
    </citation>
    <scope>NUCLEOTIDE SEQUENCE [LARGE SCALE GENOMIC DNA]</scope>
    <source>
        <strain evidence="1">LY-2023</strain>
        <tissue evidence="1">Leaf</tissue>
    </source>
</reference>
<keyword evidence="2" id="KW-1185">Reference proteome</keyword>
<proteinExistence type="predicted"/>
<dbReference type="AlphaFoldDB" id="A0AAN9P2Z7"/>
<dbReference type="PANTHER" id="PTHR35286:SF1">
    <property type="entry name" value="EXPRESSED PROTEIN"/>
    <property type="match status" value="1"/>
</dbReference>
<gene>
    <name evidence="1" type="ORF">RJT34_18964</name>
</gene>
<evidence type="ECO:0000313" key="2">
    <source>
        <dbReference type="Proteomes" id="UP001359559"/>
    </source>
</evidence>
<evidence type="ECO:0000313" key="1">
    <source>
        <dbReference type="EMBL" id="KAK7284222.1"/>
    </source>
</evidence>
<dbReference type="EMBL" id="JAYKXN010000005">
    <property type="protein sequence ID" value="KAK7284222.1"/>
    <property type="molecule type" value="Genomic_DNA"/>
</dbReference>
<organism evidence="1 2">
    <name type="scientific">Clitoria ternatea</name>
    <name type="common">Butterfly pea</name>
    <dbReference type="NCBI Taxonomy" id="43366"/>
    <lineage>
        <taxon>Eukaryota</taxon>
        <taxon>Viridiplantae</taxon>
        <taxon>Streptophyta</taxon>
        <taxon>Embryophyta</taxon>
        <taxon>Tracheophyta</taxon>
        <taxon>Spermatophyta</taxon>
        <taxon>Magnoliopsida</taxon>
        <taxon>eudicotyledons</taxon>
        <taxon>Gunneridae</taxon>
        <taxon>Pentapetalae</taxon>
        <taxon>rosids</taxon>
        <taxon>fabids</taxon>
        <taxon>Fabales</taxon>
        <taxon>Fabaceae</taxon>
        <taxon>Papilionoideae</taxon>
        <taxon>50 kb inversion clade</taxon>
        <taxon>NPAAA clade</taxon>
        <taxon>indigoferoid/millettioid clade</taxon>
        <taxon>Phaseoleae</taxon>
        <taxon>Clitoria</taxon>
    </lineage>
</organism>
<sequence>MSSFPNNPNMDNLLLQSLMGRLQLRTPINNPLVSQSLEDFLFDAANNLDLHEDDDDNDNDEGKSELAKEEAKLEREIVKIILSGKSDSLKPNSGQAVSVLDHHICVGFQEEEGSDYRVWEWHGHVMVFDEENGYSPEYIYGNYFQRLMPKKPSGGGGGGSGVEKEEKLENLGLRELIDTKDSTEARIIHRNINAGSPSQARQRRVSTEAWDELLFPEDIGAAVFYVYLYQLKKLLVAWCCRAYALCSYRCFRFCLLDVKLEIVFINMGDGATVAVPSHCFEIDAIKSPSIANFAISIMPYHSVVFNVDLADLITICIFQINVRAKFEEP</sequence>
<dbReference type="Proteomes" id="UP001359559">
    <property type="component" value="Unassembled WGS sequence"/>
</dbReference>